<reference evidence="3" key="1">
    <citation type="submission" date="2019-04" db="EMBL/GenBank/DDBJ databases">
        <title>Genome assembly of Zosterops borbonicus 15179.</title>
        <authorList>
            <person name="Leroy T."/>
            <person name="Anselmetti Y."/>
            <person name="Tilak M.-K."/>
            <person name="Nabholz B."/>
        </authorList>
    </citation>
    <scope>NUCLEOTIDE SEQUENCE</scope>
    <source>
        <strain evidence="3">HGM_15179</strain>
        <tissue evidence="3">Muscle</tissue>
    </source>
</reference>
<proteinExistence type="predicted"/>
<dbReference type="GO" id="GO:0061630">
    <property type="term" value="F:ubiquitin protein ligase activity"/>
    <property type="evidence" value="ECO:0007669"/>
    <property type="project" value="TreeGrafter"/>
</dbReference>
<dbReference type="AlphaFoldDB" id="A0A8K1D8R1"/>
<feature type="domain" description="NHR" evidence="2">
    <location>
        <begin position="163"/>
        <end position="290"/>
    </location>
</feature>
<evidence type="ECO:0000313" key="4">
    <source>
        <dbReference type="Proteomes" id="UP000796761"/>
    </source>
</evidence>
<sequence>VRIEALDERWAGSLRVGLTALPPGQGPPGPPALPPTLLDLPAPPTWAVTGAEVRHNGTAARHNYGVSLDRLTVGNRLGVRRGADDSMHLVVDGQDMGPAATGVAKNAFVALDLYGRVTAVSIVSAGGGAAGGGGDSPSPSPTPCPSPSDPPALPPGGDGEWGPPTFLGCHGKNILLSNGSRTATRVSSYNQGLVLVGQPLPPGRLFQVQIDALNPQWSSSLALGVTGAPPGRSPLPACAHGLKRPAWILQRRAVFHNARKVTIVAEGPEVGGPSGDPRSRGDVEKADVVD</sequence>
<feature type="non-terminal residue" evidence="3">
    <location>
        <position position="1"/>
    </location>
</feature>
<protein>
    <recommendedName>
        <fullName evidence="2">NHR domain-containing protein</fullName>
    </recommendedName>
</protein>
<dbReference type="Gene3D" id="2.60.120.920">
    <property type="match status" value="2"/>
</dbReference>
<feature type="compositionally biased region" description="Pro residues" evidence="1">
    <location>
        <begin position="138"/>
        <end position="154"/>
    </location>
</feature>
<dbReference type="InterPro" id="IPR006573">
    <property type="entry name" value="NHR_dom"/>
</dbReference>
<feature type="non-terminal residue" evidence="3">
    <location>
        <position position="290"/>
    </location>
</feature>
<evidence type="ECO:0000256" key="1">
    <source>
        <dbReference type="SAM" id="MobiDB-lite"/>
    </source>
</evidence>
<dbReference type="PANTHER" id="PTHR12429">
    <property type="entry name" value="NEURALIZED"/>
    <property type="match status" value="1"/>
</dbReference>
<dbReference type="Proteomes" id="UP000796761">
    <property type="component" value="Unassembled WGS sequence"/>
</dbReference>
<dbReference type="PROSITE" id="PS51065">
    <property type="entry name" value="NHR"/>
    <property type="match status" value="2"/>
</dbReference>
<dbReference type="OrthoDB" id="49113at2759"/>
<evidence type="ECO:0000313" key="3">
    <source>
        <dbReference type="EMBL" id="TRZ06418.1"/>
    </source>
</evidence>
<comment type="caution">
    <text evidence="3">The sequence shown here is derived from an EMBL/GenBank/DDBJ whole genome shotgun (WGS) entry which is preliminary data.</text>
</comment>
<feature type="region of interest" description="Disordered" evidence="1">
    <location>
        <begin position="266"/>
        <end position="290"/>
    </location>
</feature>
<dbReference type="InterPro" id="IPR043136">
    <property type="entry name" value="B30.2/SPRY_sf"/>
</dbReference>
<dbReference type="InterPro" id="IPR037962">
    <property type="entry name" value="Neuralized"/>
</dbReference>
<evidence type="ECO:0000259" key="2">
    <source>
        <dbReference type="PROSITE" id="PS51065"/>
    </source>
</evidence>
<dbReference type="Pfam" id="PF07177">
    <property type="entry name" value="Neuralized"/>
    <property type="match status" value="2"/>
</dbReference>
<keyword evidence="4" id="KW-1185">Reference proteome</keyword>
<feature type="domain" description="NHR" evidence="2">
    <location>
        <begin position="1"/>
        <end position="125"/>
    </location>
</feature>
<organism evidence="3 4">
    <name type="scientific">Zosterops borbonicus</name>
    <dbReference type="NCBI Taxonomy" id="364589"/>
    <lineage>
        <taxon>Eukaryota</taxon>
        <taxon>Metazoa</taxon>
        <taxon>Chordata</taxon>
        <taxon>Craniata</taxon>
        <taxon>Vertebrata</taxon>
        <taxon>Euteleostomi</taxon>
        <taxon>Archelosauria</taxon>
        <taxon>Archosauria</taxon>
        <taxon>Dinosauria</taxon>
        <taxon>Saurischia</taxon>
        <taxon>Theropoda</taxon>
        <taxon>Coelurosauria</taxon>
        <taxon>Aves</taxon>
        <taxon>Neognathae</taxon>
        <taxon>Neoaves</taxon>
        <taxon>Telluraves</taxon>
        <taxon>Australaves</taxon>
        <taxon>Passeriformes</taxon>
        <taxon>Sylvioidea</taxon>
        <taxon>Zosteropidae</taxon>
        <taxon>Zosterops</taxon>
    </lineage>
</organism>
<feature type="region of interest" description="Disordered" evidence="1">
    <location>
        <begin position="128"/>
        <end position="164"/>
    </location>
</feature>
<dbReference type="EMBL" id="SWJQ01002524">
    <property type="protein sequence ID" value="TRZ06418.1"/>
    <property type="molecule type" value="Genomic_DNA"/>
</dbReference>
<dbReference type="PANTHER" id="PTHR12429:SF8">
    <property type="entry name" value="NEURALIZED-LIKE PROTEIN 2"/>
    <property type="match status" value="1"/>
</dbReference>
<name>A0A8K1D8R1_9PASS</name>
<dbReference type="SMART" id="SM00588">
    <property type="entry name" value="NEUZ"/>
    <property type="match status" value="1"/>
</dbReference>
<gene>
    <name evidence="3" type="ORF">HGM15179_020689</name>
</gene>
<accession>A0A8K1D8R1</accession>
<feature type="compositionally biased region" description="Basic and acidic residues" evidence="1">
    <location>
        <begin position="277"/>
        <end position="290"/>
    </location>
</feature>